<evidence type="ECO:0000313" key="2">
    <source>
        <dbReference type="Proteomes" id="UP000192707"/>
    </source>
</evidence>
<dbReference type="Proteomes" id="UP000192707">
    <property type="component" value="Unassembled WGS sequence"/>
</dbReference>
<proteinExistence type="predicted"/>
<accession>A0A1W9ZIW9</accession>
<comment type="caution">
    <text evidence="1">The sequence shown here is derived from an EMBL/GenBank/DDBJ whole genome shotgun (WGS) entry which is preliminary data.</text>
</comment>
<sequence length="143" mass="15766">MVAVLGVFVALVIGSSLRPRYSAAAVPMPVAWSHSVSGVRLDAPRVPSHALAWLSRDNRRHSSPTSSTVYTKHKKPFHSMWMKQDRPSTWARLSPQTLLLALPTSLAFRWDGLAPQPTAHRGGVPPGGRFDHDILTELCVARR</sequence>
<organism evidence="1 2">
    <name type="scientific">Mycobacterium arosiense ATCC BAA-1401 = DSM 45069</name>
    <dbReference type="NCBI Taxonomy" id="1265311"/>
    <lineage>
        <taxon>Bacteria</taxon>
        <taxon>Bacillati</taxon>
        <taxon>Actinomycetota</taxon>
        <taxon>Actinomycetes</taxon>
        <taxon>Mycobacteriales</taxon>
        <taxon>Mycobacteriaceae</taxon>
        <taxon>Mycobacterium</taxon>
        <taxon>Mycobacterium avium complex (MAC)</taxon>
    </lineage>
</organism>
<reference evidence="1 2" key="1">
    <citation type="submission" date="2016-12" db="EMBL/GenBank/DDBJ databases">
        <title>The new phylogeny of genus Mycobacterium.</title>
        <authorList>
            <person name="Tortoli E."/>
            <person name="Trovato A."/>
            <person name="Cirillo D.M."/>
        </authorList>
    </citation>
    <scope>NUCLEOTIDE SEQUENCE [LARGE SCALE GENOMIC DNA]</scope>
    <source>
        <strain evidence="1 2">DSM 45069</strain>
    </source>
</reference>
<dbReference type="AlphaFoldDB" id="A0A1W9ZIW9"/>
<name>A0A1W9ZIW9_MYCAI</name>
<dbReference type="EMBL" id="MVHG01000019">
    <property type="protein sequence ID" value="ORA16022.1"/>
    <property type="molecule type" value="Genomic_DNA"/>
</dbReference>
<gene>
    <name evidence="1" type="ORF">BST14_10860</name>
</gene>
<keyword evidence="2" id="KW-1185">Reference proteome</keyword>
<protein>
    <submittedName>
        <fullName evidence="1">Uncharacterized protein</fullName>
    </submittedName>
</protein>
<evidence type="ECO:0000313" key="1">
    <source>
        <dbReference type="EMBL" id="ORA16022.1"/>
    </source>
</evidence>